<feature type="transmembrane region" description="Helical" evidence="8">
    <location>
        <begin position="115"/>
        <end position="134"/>
    </location>
</feature>
<dbReference type="SUPFAM" id="SSF56317">
    <property type="entry name" value="Carbon-nitrogen hydrolase"/>
    <property type="match status" value="1"/>
</dbReference>
<dbReference type="PANTHER" id="PTHR38686:SF1">
    <property type="entry name" value="APOLIPOPROTEIN N-ACYLTRANSFERASE"/>
    <property type="match status" value="1"/>
</dbReference>
<dbReference type="AlphaFoldDB" id="A0A931GKU2"/>
<organism evidence="11 12">
    <name type="scientific">Actinomadura viridis</name>
    <dbReference type="NCBI Taxonomy" id="58110"/>
    <lineage>
        <taxon>Bacteria</taxon>
        <taxon>Bacillati</taxon>
        <taxon>Actinomycetota</taxon>
        <taxon>Actinomycetes</taxon>
        <taxon>Streptosporangiales</taxon>
        <taxon>Thermomonosporaceae</taxon>
        <taxon>Actinomadura</taxon>
    </lineage>
</organism>
<feature type="transmembrane region" description="Helical" evidence="8">
    <location>
        <begin position="188"/>
        <end position="207"/>
    </location>
</feature>
<dbReference type="EC" id="2.3.1.269" evidence="8"/>
<sequence length="533" mass="55979">MSAREESPGRDGARWARWRTRGACLAAGALPVLTFPRPGLAWLAWVVLVPGILLMRSAPTTRRAAVRGWWFGAGYLLAALYWMTPNIGPGLLLVALVFGALWAGWGAVARSVTSLLAVVVLPSVWVAGEYVRSLPRLGGPWALLGVSQWSHPEILSLAAVGGVWLVTFVVVAVNTALALALLGPRRRLPPLVLAGALLAAGPATFALRPAPPAEGSLRVALVQPGVVHHPGARLAAGERITAGLPRVDLTVWGESSVGYDLTVRKDVAARLDGLASRNPMLVNEDARDPYGRISKSAILLRPDGTRAYYVKTRLVPFGEYIPFRSALGWLTRISEAAGQDRVPGTGPVIMYSESPARPGHPGRGVTLGPLICFESAFPDLGRDVARGGAQVLVYQSSTSTFQGSWAPAQHASLAAVRAAETGRPAVQAALTGVSAGFDAQGRRLAWMDTGRTGSTVLTLRTAPPGFRTPYDRYGDYVVDFALIVTAAVALASIRRSGTGRAGAGGGAEPGPGAERGRTERGPVETGPADRGHG</sequence>
<evidence type="ECO:0000256" key="6">
    <source>
        <dbReference type="ARBA" id="ARBA00023136"/>
    </source>
</evidence>
<comment type="similarity">
    <text evidence="8">Belongs to the CN hydrolase family. Apolipoprotein N-acyltransferase subfamily.</text>
</comment>
<comment type="catalytic activity">
    <reaction evidence="8">
        <text>N-terminal S-1,2-diacyl-sn-glyceryl-L-cysteinyl-[lipoprotein] + a glycerophospholipid = N-acyl-S-1,2-diacyl-sn-glyceryl-L-cysteinyl-[lipoprotein] + a 2-acyl-sn-glycero-3-phospholipid + H(+)</text>
        <dbReference type="Rhea" id="RHEA:48228"/>
        <dbReference type="Rhea" id="RHEA-COMP:14681"/>
        <dbReference type="Rhea" id="RHEA-COMP:14684"/>
        <dbReference type="ChEBI" id="CHEBI:15378"/>
        <dbReference type="ChEBI" id="CHEBI:136912"/>
        <dbReference type="ChEBI" id="CHEBI:140656"/>
        <dbReference type="ChEBI" id="CHEBI:140657"/>
        <dbReference type="ChEBI" id="CHEBI:140660"/>
        <dbReference type="EC" id="2.3.1.269"/>
    </reaction>
</comment>
<dbReference type="InterPro" id="IPR045378">
    <property type="entry name" value="LNT_N"/>
</dbReference>
<proteinExistence type="inferred from homology"/>
<dbReference type="Proteomes" id="UP000614047">
    <property type="component" value="Unassembled WGS sequence"/>
</dbReference>
<protein>
    <recommendedName>
        <fullName evidence="8">Apolipoprotein N-acyltransferase</fullName>
        <shortName evidence="8">ALP N-acyltransferase</shortName>
        <ecNumber evidence="8">2.3.1.269</ecNumber>
    </recommendedName>
</protein>
<evidence type="ECO:0000313" key="12">
    <source>
        <dbReference type="Proteomes" id="UP000614047"/>
    </source>
</evidence>
<keyword evidence="7 8" id="KW-0012">Acyltransferase</keyword>
<keyword evidence="5 8" id="KW-1133">Transmembrane helix</keyword>
<dbReference type="GO" id="GO:0016410">
    <property type="term" value="F:N-acyltransferase activity"/>
    <property type="evidence" value="ECO:0007669"/>
    <property type="project" value="UniProtKB-UniRule"/>
</dbReference>
<comment type="function">
    <text evidence="8">Catalyzes the phospholipid dependent N-acylation of the N-terminal cysteine of apolipoprotein, the last step in lipoprotein maturation.</text>
</comment>
<name>A0A931GKU2_9ACTN</name>
<feature type="compositionally biased region" description="Basic and acidic residues" evidence="9">
    <location>
        <begin position="514"/>
        <end position="533"/>
    </location>
</feature>
<keyword evidence="6 8" id="KW-0472">Membrane</keyword>
<feature type="compositionally biased region" description="Gly residues" evidence="9">
    <location>
        <begin position="499"/>
        <end position="509"/>
    </location>
</feature>
<keyword evidence="12" id="KW-1185">Reference proteome</keyword>
<evidence type="ECO:0000256" key="9">
    <source>
        <dbReference type="SAM" id="MobiDB-lite"/>
    </source>
</evidence>
<evidence type="ECO:0000256" key="3">
    <source>
        <dbReference type="ARBA" id="ARBA00022679"/>
    </source>
</evidence>
<feature type="transmembrane region" description="Helical" evidence="8">
    <location>
        <begin position="90"/>
        <end position="108"/>
    </location>
</feature>
<evidence type="ECO:0000256" key="7">
    <source>
        <dbReference type="ARBA" id="ARBA00023315"/>
    </source>
</evidence>
<accession>A0A931GKU2</accession>
<dbReference type="PANTHER" id="PTHR38686">
    <property type="entry name" value="APOLIPOPROTEIN N-ACYLTRANSFERASE"/>
    <property type="match status" value="1"/>
</dbReference>
<dbReference type="Gene3D" id="3.60.110.10">
    <property type="entry name" value="Carbon-nitrogen hydrolase"/>
    <property type="match status" value="1"/>
</dbReference>
<dbReference type="EMBL" id="JADOUA010000001">
    <property type="protein sequence ID" value="MBG6091263.1"/>
    <property type="molecule type" value="Genomic_DNA"/>
</dbReference>
<evidence type="ECO:0000256" key="5">
    <source>
        <dbReference type="ARBA" id="ARBA00022989"/>
    </source>
</evidence>
<dbReference type="PROSITE" id="PS50263">
    <property type="entry name" value="CN_HYDROLASE"/>
    <property type="match status" value="1"/>
</dbReference>
<evidence type="ECO:0000256" key="2">
    <source>
        <dbReference type="ARBA" id="ARBA00022475"/>
    </source>
</evidence>
<gene>
    <name evidence="8" type="primary">lnt</name>
    <name evidence="11" type="ORF">IW256_005376</name>
</gene>
<comment type="caution">
    <text evidence="11">The sequence shown here is derived from an EMBL/GenBank/DDBJ whole genome shotgun (WGS) entry which is preliminary data.</text>
</comment>
<dbReference type="NCBIfam" id="TIGR00546">
    <property type="entry name" value="lnt"/>
    <property type="match status" value="1"/>
</dbReference>
<dbReference type="HAMAP" id="MF_01148">
    <property type="entry name" value="Lnt"/>
    <property type="match status" value="1"/>
</dbReference>
<feature type="domain" description="CN hydrolase" evidence="10">
    <location>
        <begin position="217"/>
        <end position="464"/>
    </location>
</feature>
<dbReference type="Pfam" id="PF20154">
    <property type="entry name" value="LNT_N"/>
    <property type="match status" value="1"/>
</dbReference>
<comment type="pathway">
    <text evidence="8">Protein modification; lipoprotein biosynthesis (N-acyl transfer).</text>
</comment>
<dbReference type="CDD" id="cd07571">
    <property type="entry name" value="ALP_N-acyl_transferase"/>
    <property type="match status" value="1"/>
</dbReference>
<evidence type="ECO:0000256" key="4">
    <source>
        <dbReference type="ARBA" id="ARBA00022692"/>
    </source>
</evidence>
<dbReference type="GO" id="GO:0042158">
    <property type="term" value="P:lipoprotein biosynthetic process"/>
    <property type="evidence" value="ECO:0007669"/>
    <property type="project" value="UniProtKB-UniRule"/>
</dbReference>
<evidence type="ECO:0000256" key="1">
    <source>
        <dbReference type="ARBA" id="ARBA00004651"/>
    </source>
</evidence>
<feature type="transmembrane region" description="Helical" evidence="8">
    <location>
        <begin position="39"/>
        <end position="56"/>
    </location>
</feature>
<feature type="transmembrane region" description="Helical" evidence="8">
    <location>
        <begin position="68"/>
        <end position="84"/>
    </location>
</feature>
<comment type="subcellular location">
    <subcellularLocation>
        <location evidence="1 8">Cell membrane</location>
        <topology evidence="1 8">Multi-pass membrane protein</topology>
    </subcellularLocation>
</comment>
<evidence type="ECO:0000256" key="8">
    <source>
        <dbReference type="HAMAP-Rule" id="MF_01148"/>
    </source>
</evidence>
<dbReference type="InterPro" id="IPR004563">
    <property type="entry name" value="Apolipo_AcylTrfase"/>
</dbReference>
<feature type="region of interest" description="Disordered" evidence="9">
    <location>
        <begin position="497"/>
        <end position="533"/>
    </location>
</feature>
<evidence type="ECO:0000313" key="11">
    <source>
        <dbReference type="EMBL" id="MBG6091263.1"/>
    </source>
</evidence>
<dbReference type="InterPro" id="IPR003010">
    <property type="entry name" value="C-N_Hydrolase"/>
</dbReference>
<keyword evidence="3 8" id="KW-0808">Transferase</keyword>
<evidence type="ECO:0000259" key="10">
    <source>
        <dbReference type="PROSITE" id="PS50263"/>
    </source>
</evidence>
<dbReference type="InterPro" id="IPR036526">
    <property type="entry name" value="C-N_Hydrolase_sf"/>
</dbReference>
<reference evidence="11" key="1">
    <citation type="submission" date="2020-11" db="EMBL/GenBank/DDBJ databases">
        <title>Sequencing the genomes of 1000 actinobacteria strains.</title>
        <authorList>
            <person name="Klenk H.-P."/>
        </authorList>
    </citation>
    <scope>NUCLEOTIDE SEQUENCE</scope>
    <source>
        <strain evidence="11">DSM 43175</strain>
    </source>
</reference>
<feature type="transmembrane region" description="Helical" evidence="8">
    <location>
        <begin position="154"/>
        <end position="181"/>
    </location>
</feature>
<dbReference type="Pfam" id="PF00795">
    <property type="entry name" value="CN_hydrolase"/>
    <property type="match status" value="1"/>
</dbReference>
<dbReference type="GO" id="GO:0005886">
    <property type="term" value="C:plasma membrane"/>
    <property type="evidence" value="ECO:0007669"/>
    <property type="project" value="UniProtKB-SubCell"/>
</dbReference>
<dbReference type="RefSeq" id="WP_197013602.1">
    <property type="nucleotide sequence ID" value="NZ_BAABES010000001.1"/>
</dbReference>
<keyword evidence="2 8" id="KW-1003">Cell membrane</keyword>
<keyword evidence="4 8" id="KW-0812">Transmembrane</keyword>